<evidence type="ECO:0000259" key="7">
    <source>
        <dbReference type="Pfam" id="PF09335"/>
    </source>
</evidence>
<proteinExistence type="inferred from homology"/>
<keyword evidence="3 6" id="KW-0812">Transmembrane</keyword>
<evidence type="ECO:0000256" key="1">
    <source>
        <dbReference type="ARBA" id="ARBA00004651"/>
    </source>
</evidence>
<comment type="subcellular location">
    <subcellularLocation>
        <location evidence="1 6">Cell membrane</location>
        <topology evidence="1 6">Multi-pass membrane protein</topology>
    </subcellularLocation>
</comment>
<dbReference type="InterPro" id="IPR015414">
    <property type="entry name" value="TMEM64"/>
</dbReference>
<comment type="caution">
    <text evidence="6">Lacks conserved residue(s) required for the propagation of feature annotation.</text>
</comment>
<comment type="caution">
    <text evidence="8">The sequence shown here is derived from an EMBL/GenBank/DDBJ whole genome shotgun (WGS) entry which is preliminary data.</text>
</comment>
<dbReference type="RefSeq" id="WP_004800992.1">
    <property type="nucleotide sequence ID" value="NZ_CABKNA010000001.1"/>
</dbReference>
<dbReference type="EMBL" id="QRPK01000033">
    <property type="protein sequence ID" value="RHM09804.1"/>
    <property type="molecule type" value="Genomic_DNA"/>
</dbReference>
<feature type="transmembrane region" description="Helical" evidence="6">
    <location>
        <begin position="192"/>
        <end position="213"/>
    </location>
</feature>
<dbReference type="PANTHER" id="PTHR12677">
    <property type="entry name" value="GOLGI APPARATUS MEMBRANE PROTEIN TVP38-RELATED"/>
    <property type="match status" value="1"/>
</dbReference>
<keyword evidence="9" id="KW-1185">Reference proteome</keyword>
<keyword evidence="4 6" id="KW-1133">Transmembrane helix</keyword>
<evidence type="ECO:0000256" key="2">
    <source>
        <dbReference type="ARBA" id="ARBA00022475"/>
    </source>
</evidence>
<evidence type="ECO:0000313" key="9">
    <source>
        <dbReference type="Proteomes" id="UP000284868"/>
    </source>
</evidence>
<evidence type="ECO:0000256" key="3">
    <source>
        <dbReference type="ARBA" id="ARBA00022692"/>
    </source>
</evidence>
<dbReference type="InterPro" id="IPR032816">
    <property type="entry name" value="VTT_dom"/>
</dbReference>
<dbReference type="AlphaFoldDB" id="A0A415PAN8"/>
<evidence type="ECO:0000313" key="8">
    <source>
        <dbReference type="EMBL" id="RHM09804.1"/>
    </source>
</evidence>
<sequence>MTEKKKKFVYILAAGLLVVLSGIILYSVDIASWFDLEKLEAMLKENGIWGIALFLAIRCVQTIFVFLPGEIIEIAAGYVYGSFYGLLLCLVGNFLAGYLIFVLVRKYGIKLVQRFYSLEKLREVSFLKNPKRRNILCMLIYLIPGTPKDFLSYVMPLTDMKLSDFLIISIVGRIPSVITSTYGGHILGENQYIYAVLIFAVVGAVSVCGVMLYQRLSKAHAHKESKSEVIGRK</sequence>
<gene>
    <name evidence="8" type="ORF">DWZ83_06885</name>
</gene>
<accession>A0A415PAN8</accession>
<dbReference type="GO" id="GO:0005886">
    <property type="term" value="C:plasma membrane"/>
    <property type="evidence" value="ECO:0007669"/>
    <property type="project" value="UniProtKB-SubCell"/>
</dbReference>
<comment type="similarity">
    <text evidence="6">Belongs to the TVP38/TMEM64 family.</text>
</comment>
<dbReference type="Pfam" id="PF09335">
    <property type="entry name" value="VTT_dom"/>
    <property type="match status" value="1"/>
</dbReference>
<dbReference type="PANTHER" id="PTHR12677:SF59">
    <property type="entry name" value="GOLGI APPARATUS MEMBRANE PROTEIN TVP38-RELATED"/>
    <property type="match status" value="1"/>
</dbReference>
<keyword evidence="5 6" id="KW-0472">Membrane</keyword>
<feature type="transmembrane region" description="Helical" evidence="6">
    <location>
        <begin position="48"/>
        <end position="67"/>
    </location>
</feature>
<protein>
    <recommendedName>
        <fullName evidence="6">TVP38/TMEM64 family membrane protein</fullName>
    </recommendedName>
</protein>
<organism evidence="8 9">
    <name type="scientific">Amedibacillus dolichus</name>
    <dbReference type="NCBI Taxonomy" id="31971"/>
    <lineage>
        <taxon>Bacteria</taxon>
        <taxon>Bacillati</taxon>
        <taxon>Bacillota</taxon>
        <taxon>Erysipelotrichia</taxon>
        <taxon>Erysipelotrichales</taxon>
        <taxon>Erysipelotrichaceae</taxon>
        <taxon>Amedibacillus</taxon>
    </lineage>
</organism>
<evidence type="ECO:0000256" key="5">
    <source>
        <dbReference type="ARBA" id="ARBA00023136"/>
    </source>
</evidence>
<keyword evidence="2 6" id="KW-1003">Cell membrane</keyword>
<feature type="transmembrane region" description="Helical" evidence="6">
    <location>
        <begin position="79"/>
        <end position="104"/>
    </location>
</feature>
<evidence type="ECO:0000256" key="4">
    <source>
        <dbReference type="ARBA" id="ARBA00022989"/>
    </source>
</evidence>
<name>A0A415PAN8_9FIRM</name>
<feature type="transmembrane region" description="Helical" evidence="6">
    <location>
        <begin position="7"/>
        <end position="28"/>
    </location>
</feature>
<evidence type="ECO:0000256" key="6">
    <source>
        <dbReference type="RuleBase" id="RU366058"/>
    </source>
</evidence>
<feature type="domain" description="VTT" evidence="7">
    <location>
        <begin position="67"/>
        <end position="185"/>
    </location>
</feature>
<dbReference type="Proteomes" id="UP000284868">
    <property type="component" value="Unassembled WGS sequence"/>
</dbReference>
<dbReference type="OrthoDB" id="3173541at2"/>
<reference evidence="8 9" key="1">
    <citation type="submission" date="2018-08" db="EMBL/GenBank/DDBJ databases">
        <title>A genome reference for cultivated species of the human gut microbiota.</title>
        <authorList>
            <person name="Zou Y."/>
            <person name="Xue W."/>
            <person name="Luo G."/>
        </authorList>
    </citation>
    <scope>NUCLEOTIDE SEQUENCE [LARGE SCALE GENOMIC DNA]</scope>
    <source>
        <strain evidence="8 9">AF35-6BH</strain>
    </source>
</reference>
<dbReference type="GeneID" id="92794395"/>